<evidence type="ECO:0000259" key="5">
    <source>
        <dbReference type="PROSITE" id="PS51206"/>
    </source>
</evidence>
<evidence type="ECO:0000256" key="2">
    <source>
        <dbReference type="ARBA" id="ARBA00022801"/>
    </source>
</evidence>
<dbReference type="PANTHER" id="PTHR35372:SF2">
    <property type="entry name" value="SF3 HELICASE DOMAIN-CONTAINING PROTEIN"/>
    <property type="match status" value="1"/>
</dbReference>
<dbReference type="InterPro" id="IPR014818">
    <property type="entry name" value="Phage/plasmid_primase_P4_C"/>
</dbReference>
<dbReference type="InterPro" id="IPR014015">
    <property type="entry name" value="Helicase_SF3_DNA-vir"/>
</dbReference>
<dbReference type="InterPro" id="IPR045455">
    <property type="entry name" value="NrS-1_pol-like_helicase"/>
</dbReference>
<evidence type="ECO:0000256" key="4">
    <source>
        <dbReference type="SAM" id="MobiDB-lite"/>
    </source>
</evidence>
<dbReference type="InterPro" id="IPR051620">
    <property type="entry name" value="ORF904-like_C"/>
</dbReference>
<accession>A0A6C0L1X1</accession>
<evidence type="ECO:0000256" key="3">
    <source>
        <dbReference type="ARBA" id="ARBA00022840"/>
    </source>
</evidence>
<keyword evidence="3" id="KW-0067">ATP-binding</keyword>
<dbReference type="InterPro" id="IPR014819">
    <property type="entry name" value="PriCT_2"/>
</dbReference>
<protein>
    <recommendedName>
        <fullName evidence="5">SF3 helicase domain-containing protein</fullName>
    </recommendedName>
</protein>
<reference evidence="6" key="1">
    <citation type="journal article" date="2020" name="Nature">
        <title>Giant virus diversity and host interactions through global metagenomics.</title>
        <authorList>
            <person name="Schulz F."/>
            <person name="Roux S."/>
            <person name="Paez-Espino D."/>
            <person name="Jungbluth S."/>
            <person name="Walsh D.A."/>
            <person name="Denef V.J."/>
            <person name="McMahon K.D."/>
            <person name="Konstantinidis K.T."/>
            <person name="Eloe-Fadrosh E.A."/>
            <person name="Kyrpides N.C."/>
            <person name="Woyke T."/>
        </authorList>
    </citation>
    <scope>NUCLEOTIDE SEQUENCE</scope>
    <source>
        <strain evidence="6">GVMAG-S-ERX555907-94</strain>
    </source>
</reference>
<dbReference type="InterPro" id="IPR056443">
    <property type="entry name" value="AEP_C962R"/>
</dbReference>
<dbReference type="Pfam" id="PF23162">
    <property type="entry name" value="AEP_C962R"/>
    <property type="match status" value="1"/>
</dbReference>
<organism evidence="6">
    <name type="scientific">viral metagenome</name>
    <dbReference type="NCBI Taxonomy" id="1070528"/>
    <lineage>
        <taxon>unclassified sequences</taxon>
        <taxon>metagenomes</taxon>
        <taxon>organismal metagenomes</taxon>
    </lineage>
</organism>
<dbReference type="AlphaFoldDB" id="A0A6C0L1X1"/>
<sequence length="909" mass="105318">MIYHRLDLFLKNYPKKEQHTHTIYGGGDISCGGSYTIPEERIDEFYDLISKAIFKKQNNISIVEKVQPICRLVIDLDFKYKDKVEGRQYNEDVLKLIIKDIFYHIDKLYDLSENQRVCWVMEKDSILDAPQKNYKVKDGIHFLFPYIIAEKKTYQKLRDEIIQEDYSKFFIDNGFTPPSNKIEEVIDNNIYKGGNWFIYGSGKPNEIRYQLTKIFKLSDDNLLNLPTDVYVSNPSEIVKMNSVTHNEISVGYKDHLKSKMSSTSLKSSISIESISSEDINLQVLNNVKKHDIEVSKELATKCLSEERASDYQSWMEVGYCLHSISPTLLPSWIAFSKKWPMYNNSKECEKQWEWFDKNNNKSLTIGSLHYWAKLDNLEKYNEIKVDSLSDAVLSSVKTSGSHADVANVIYHYFKDCFVCANIKENAWYFFNELNGGRWEMTEVGHELRSKLSNEIVDVYNHYGLIYKTKSNEEDNEELKEMYDKRHTSALKVQIQLKDSSYKDKIMKECKEFFYDKKFSEKLNDQKNLIGFENGVYDLNKSVFRGGLPSDYVSLSTGLSLPVVKSDLPIDIQSIIEISKELANYDELNEGLNDFLEKVFPVKDVLEYTLRFLSSCLSGEIREEKFYFWTGSGGNGKSKLVELLDFTLGDYSKSMDVGFLTTKRGSSSAASPELENIKNARFVSMSEPEKTDTIYIGKLKQMTGGDKMTSRGLFKETTQFKPQFKIVLMCNDLPQLGGNDGGIWRRIEVVKFISKFTNNEKSIDPARNQYYADEQLSMKLEQWKLLFMIKLLEKYEEYDKTGTLPPKEVKEETKGYQNSNDLISNWVDDCLTECDGFTKFNELYDSWEDYCDDEGISSRQRPDKKEVKAQLLKLQEKTEYGLSIGKLKSDNCPNGTSRSPMFNFKINDED</sequence>
<dbReference type="SUPFAM" id="SSF52540">
    <property type="entry name" value="P-loop containing nucleoside triphosphate hydrolases"/>
    <property type="match status" value="1"/>
</dbReference>
<dbReference type="Pfam" id="PF08706">
    <property type="entry name" value="D5_N"/>
    <property type="match status" value="1"/>
</dbReference>
<dbReference type="InterPro" id="IPR027417">
    <property type="entry name" value="P-loop_NTPase"/>
</dbReference>
<dbReference type="PANTHER" id="PTHR35372">
    <property type="entry name" value="ATP BINDING PROTEIN-RELATED"/>
    <property type="match status" value="1"/>
</dbReference>
<feature type="compositionally biased region" description="Polar residues" evidence="4">
    <location>
        <begin position="890"/>
        <end position="899"/>
    </location>
</feature>
<dbReference type="Pfam" id="PF08707">
    <property type="entry name" value="PriCT_2"/>
    <property type="match status" value="1"/>
</dbReference>
<keyword evidence="1" id="KW-0547">Nucleotide-binding</keyword>
<dbReference type="InterPro" id="IPR006500">
    <property type="entry name" value="Helicase_put_C_phage/plasmid"/>
</dbReference>
<proteinExistence type="predicted"/>
<evidence type="ECO:0000256" key="1">
    <source>
        <dbReference type="ARBA" id="ARBA00022741"/>
    </source>
</evidence>
<feature type="domain" description="SF3 helicase" evidence="5">
    <location>
        <begin position="603"/>
        <end position="764"/>
    </location>
</feature>
<dbReference type="GO" id="GO:0005524">
    <property type="term" value="F:ATP binding"/>
    <property type="evidence" value="ECO:0007669"/>
    <property type="project" value="UniProtKB-KW"/>
</dbReference>
<dbReference type="Pfam" id="PF19263">
    <property type="entry name" value="DUF5906"/>
    <property type="match status" value="1"/>
</dbReference>
<evidence type="ECO:0000313" key="6">
    <source>
        <dbReference type="EMBL" id="QHU23533.1"/>
    </source>
</evidence>
<dbReference type="EMBL" id="MN741032">
    <property type="protein sequence ID" value="QHU23533.1"/>
    <property type="molecule type" value="Genomic_DNA"/>
</dbReference>
<dbReference type="Gene3D" id="3.40.50.300">
    <property type="entry name" value="P-loop containing nucleotide triphosphate hydrolases"/>
    <property type="match status" value="1"/>
</dbReference>
<dbReference type="NCBIfam" id="TIGR01613">
    <property type="entry name" value="primase_Cterm"/>
    <property type="match status" value="1"/>
</dbReference>
<feature type="region of interest" description="Disordered" evidence="4">
    <location>
        <begin position="890"/>
        <end position="909"/>
    </location>
</feature>
<dbReference type="GO" id="GO:0016817">
    <property type="term" value="F:hydrolase activity, acting on acid anhydrides"/>
    <property type="evidence" value="ECO:0007669"/>
    <property type="project" value="InterPro"/>
</dbReference>
<dbReference type="PROSITE" id="PS51206">
    <property type="entry name" value="SF3_HELICASE_1"/>
    <property type="match status" value="1"/>
</dbReference>
<name>A0A6C0L1X1_9ZZZZ</name>
<keyword evidence="2" id="KW-0378">Hydrolase</keyword>